<feature type="region of interest" description="Disordered" evidence="1">
    <location>
        <begin position="173"/>
        <end position="201"/>
    </location>
</feature>
<reference evidence="3" key="1">
    <citation type="journal article" date="2015" name="Nature">
        <title>Complex archaea that bridge the gap between prokaryotes and eukaryotes.</title>
        <authorList>
            <person name="Spang A."/>
            <person name="Saw J.H."/>
            <person name="Jorgensen S.L."/>
            <person name="Zaremba-Niedzwiedzka K."/>
            <person name="Martijn J."/>
            <person name="Lind A.E."/>
            <person name="van Eijk R."/>
            <person name="Schleper C."/>
            <person name="Guy L."/>
            <person name="Ettema T.J."/>
        </authorList>
    </citation>
    <scope>NUCLEOTIDE SEQUENCE</scope>
</reference>
<evidence type="ECO:0000259" key="2">
    <source>
        <dbReference type="PROSITE" id="PS50157"/>
    </source>
</evidence>
<name>A0A0F9RZ34_9ZZZZ</name>
<dbReference type="InterPro" id="IPR013087">
    <property type="entry name" value="Znf_C2H2_type"/>
</dbReference>
<evidence type="ECO:0000256" key="1">
    <source>
        <dbReference type="SAM" id="MobiDB-lite"/>
    </source>
</evidence>
<accession>A0A0F9RZ34</accession>
<sequence>MATRKRKAAKTRRRQPVRRRKAAPTRAPVPVPVPEMTDDAAQAIGRQIAGPEPGGSGPEREAPQTNIDYWATRPMGYGNVDLDRGQVFRLVGLRNDKLLVDLDYCQPVRTSDRYPCRACGAAFMDLGSLEGHGRRRHEPARVGPPPPMRMGDETEVAYQARLDQWAIQAGAATDAQIEREDTQADAVHPLNLENTAASRSA</sequence>
<dbReference type="EMBL" id="LAZR01000649">
    <property type="protein sequence ID" value="KKN61705.1"/>
    <property type="molecule type" value="Genomic_DNA"/>
</dbReference>
<feature type="domain" description="C2H2-type" evidence="2">
    <location>
        <begin position="114"/>
        <end position="142"/>
    </location>
</feature>
<feature type="compositionally biased region" description="Basic residues" evidence="1">
    <location>
        <begin position="1"/>
        <end position="23"/>
    </location>
</feature>
<comment type="caution">
    <text evidence="3">The sequence shown here is derived from an EMBL/GenBank/DDBJ whole genome shotgun (WGS) entry which is preliminary data.</text>
</comment>
<evidence type="ECO:0000313" key="3">
    <source>
        <dbReference type="EMBL" id="KKN61705.1"/>
    </source>
</evidence>
<organism evidence="3">
    <name type="scientific">marine sediment metagenome</name>
    <dbReference type="NCBI Taxonomy" id="412755"/>
    <lineage>
        <taxon>unclassified sequences</taxon>
        <taxon>metagenomes</taxon>
        <taxon>ecological metagenomes</taxon>
    </lineage>
</organism>
<dbReference type="AlphaFoldDB" id="A0A0F9RZ34"/>
<protein>
    <recommendedName>
        <fullName evidence="2">C2H2-type domain-containing protein</fullName>
    </recommendedName>
</protein>
<dbReference type="PROSITE" id="PS00028">
    <property type="entry name" value="ZINC_FINGER_C2H2_1"/>
    <property type="match status" value="1"/>
</dbReference>
<proteinExistence type="predicted"/>
<gene>
    <name evidence="3" type="ORF">LCGC14_0519210</name>
</gene>
<dbReference type="PROSITE" id="PS50157">
    <property type="entry name" value="ZINC_FINGER_C2H2_2"/>
    <property type="match status" value="1"/>
</dbReference>
<feature type="region of interest" description="Disordered" evidence="1">
    <location>
        <begin position="1"/>
        <end position="63"/>
    </location>
</feature>
<feature type="compositionally biased region" description="Polar residues" evidence="1">
    <location>
        <begin position="192"/>
        <end position="201"/>
    </location>
</feature>